<reference evidence="2" key="2">
    <citation type="submission" date="2015-01" db="EMBL/GenBank/DDBJ databases">
        <title>Evolutionary Origins and Diversification of the Mycorrhizal Mutualists.</title>
        <authorList>
            <consortium name="DOE Joint Genome Institute"/>
            <consortium name="Mycorrhizal Genomics Consortium"/>
            <person name="Kohler A."/>
            <person name="Kuo A."/>
            <person name="Nagy L.G."/>
            <person name="Floudas D."/>
            <person name="Copeland A."/>
            <person name="Barry K.W."/>
            <person name="Cichocki N."/>
            <person name="Veneault-Fourrey C."/>
            <person name="LaButti K."/>
            <person name="Lindquist E.A."/>
            <person name="Lipzen A."/>
            <person name="Lundell T."/>
            <person name="Morin E."/>
            <person name="Murat C."/>
            <person name="Riley R."/>
            <person name="Ohm R."/>
            <person name="Sun H."/>
            <person name="Tunlid A."/>
            <person name="Henrissat B."/>
            <person name="Grigoriev I.V."/>
            <person name="Hibbett D.S."/>
            <person name="Martin F."/>
        </authorList>
    </citation>
    <scope>NUCLEOTIDE SEQUENCE [LARGE SCALE GENOMIC DNA]</scope>
    <source>
        <strain evidence="2">Zn</strain>
    </source>
</reference>
<organism evidence="1 2">
    <name type="scientific">Oidiodendron maius (strain Zn)</name>
    <dbReference type="NCBI Taxonomy" id="913774"/>
    <lineage>
        <taxon>Eukaryota</taxon>
        <taxon>Fungi</taxon>
        <taxon>Dikarya</taxon>
        <taxon>Ascomycota</taxon>
        <taxon>Pezizomycotina</taxon>
        <taxon>Leotiomycetes</taxon>
        <taxon>Leotiomycetes incertae sedis</taxon>
        <taxon>Myxotrichaceae</taxon>
        <taxon>Oidiodendron</taxon>
    </lineage>
</organism>
<sequence length="58" mass="6687">MTVKAEHSFPTVVSLVLRWCQNAWDLLSQSQERSRSVSPTKWVPQHGQRIIPLDNIQS</sequence>
<protein>
    <submittedName>
        <fullName evidence="1">Uncharacterized protein</fullName>
    </submittedName>
</protein>
<name>A0A0C3D2H9_OIDMZ</name>
<dbReference type="HOGENOM" id="CLU_2979698_0_0_1"/>
<proteinExistence type="predicted"/>
<evidence type="ECO:0000313" key="2">
    <source>
        <dbReference type="Proteomes" id="UP000054321"/>
    </source>
</evidence>
<keyword evidence="2" id="KW-1185">Reference proteome</keyword>
<dbReference type="InParanoid" id="A0A0C3D2H9"/>
<dbReference type="EMBL" id="KN832871">
    <property type="protein sequence ID" value="KIN05474.1"/>
    <property type="molecule type" value="Genomic_DNA"/>
</dbReference>
<reference evidence="1 2" key="1">
    <citation type="submission" date="2014-04" db="EMBL/GenBank/DDBJ databases">
        <authorList>
            <consortium name="DOE Joint Genome Institute"/>
            <person name="Kuo A."/>
            <person name="Martino E."/>
            <person name="Perotto S."/>
            <person name="Kohler A."/>
            <person name="Nagy L.G."/>
            <person name="Floudas D."/>
            <person name="Copeland A."/>
            <person name="Barry K.W."/>
            <person name="Cichocki N."/>
            <person name="Veneault-Fourrey C."/>
            <person name="LaButti K."/>
            <person name="Lindquist E.A."/>
            <person name="Lipzen A."/>
            <person name="Lundell T."/>
            <person name="Morin E."/>
            <person name="Murat C."/>
            <person name="Sun H."/>
            <person name="Tunlid A."/>
            <person name="Henrissat B."/>
            <person name="Grigoriev I.V."/>
            <person name="Hibbett D.S."/>
            <person name="Martin F."/>
            <person name="Nordberg H.P."/>
            <person name="Cantor M.N."/>
            <person name="Hua S.X."/>
        </authorList>
    </citation>
    <scope>NUCLEOTIDE SEQUENCE [LARGE SCALE GENOMIC DNA]</scope>
    <source>
        <strain evidence="1 2">Zn</strain>
    </source>
</reference>
<accession>A0A0C3D2H9</accession>
<gene>
    <name evidence="1" type="ORF">OIDMADRAFT_16830</name>
</gene>
<dbReference type="Proteomes" id="UP000054321">
    <property type="component" value="Unassembled WGS sequence"/>
</dbReference>
<dbReference type="AlphaFoldDB" id="A0A0C3D2H9"/>
<evidence type="ECO:0000313" key="1">
    <source>
        <dbReference type="EMBL" id="KIN05474.1"/>
    </source>
</evidence>